<dbReference type="EMBL" id="KZ819862">
    <property type="protein sequence ID" value="PWN51205.1"/>
    <property type="molecule type" value="Genomic_DNA"/>
</dbReference>
<gene>
    <name evidence="1" type="ORF">IE53DRAFT_60556</name>
</gene>
<reference evidence="1 2" key="1">
    <citation type="journal article" date="2018" name="Mol. Biol. Evol.">
        <title>Broad Genomic Sampling Reveals a Smut Pathogenic Ancestry of the Fungal Clade Ustilaginomycotina.</title>
        <authorList>
            <person name="Kijpornyongpan T."/>
            <person name="Mondo S.J."/>
            <person name="Barry K."/>
            <person name="Sandor L."/>
            <person name="Lee J."/>
            <person name="Lipzen A."/>
            <person name="Pangilinan J."/>
            <person name="LaButti K."/>
            <person name="Hainaut M."/>
            <person name="Henrissat B."/>
            <person name="Grigoriev I.V."/>
            <person name="Spatafora J.W."/>
            <person name="Aime M.C."/>
        </authorList>
    </citation>
    <scope>NUCLEOTIDE SEQUENCE [LARGE SCALE GENOMIC DNA]</scope>
    <source>
        <strain evidence="1 2">SA 807</strain>
    </source>
</reference>
<accession>A0ACD0NZD4</accession>
<sequence length="939" mass="99965">MTSQSTQESRSDHQDDLDQRLASLSVQVSPSSEPCSLTTEIARDLISAFMPQQSSRSRSLATLSLARFSSPPFHTEDVSLVFEPLMRVNLSDSLPSNLVGALSCLVAIYSVNPSQAHEILSSDAMLQLCLQAPSDCQGTHQEKVPVRLELANLLSSAANHTPSRSLLASSTDTLDWLDHVVHGKQHTDTIEDVVLAGTACVARIKLRRSKDSSSMTGITDTESVQAISKQSMAKAKVKGNVTGAATQLMLEEETLAYGLFRRMLIDYKVHSDRGESEEQRNGLLTALEGLAYISISSSIKEALSKDMVLIKKVCSLASTPKRKPVFPTKPSEGVPTAASVYQVDPTLPQDIDFFRYDTALQFGIASIIRNVTAYKPTLSAEEKQIEKLRAMANAQASAKGTGDAVVGDDLESDDAVSERCSRLLDGDVVPTLVSIALASPPTSGPQALSSSGNVNPSTEVRNAVGASLLSLVTKQDKVKRGKVVQQGGVKALLALSVPIISQLQDSAKEEAKDTAGPTLFGSHGVQASLDLSSLQALSKLCITADPTIIFGSVRNSLAAAKPLSALFLSEESSRLQTFEAALALTNLSSLGPSAASAVANSSLEPSSKVNDHCSGSGIPSLRDVLETRIMLEDHAMLRRAYVELLCNLIQDEKTFLNWSGDSDRERDGKIASSDNGTEAVCQTGKATNKIHLLVALCAPAGVQKEASGGKAEKSEEGIQEASLATRLASSGALATLTSSPTACELFLNLKPRTINIISRIISPGTPFKDKALKGSGRWSDQAQIRELESDEDPEKFIQSTRTNSDDSDEEEVDEDAEADAERADLASYPDGAEVARASLAIRGMTIASNLVQYLDWVRSNPPTPGGGDDSAMKGPAATFEASGMVEAIRKAAVEGVNRMRSQDKTSSPDPRVSQMMGNVVRMGLESLKILGGLGIDLHV</sequence>
<keyword evidence="2" id="KW-1185">Reference proteome</keyword>
<organism evidence="1 2">
    <name type="scientific">Violaceomyces palustris</name>
    <dbReference type="NCBI Taxonomy" id="1673888"/>
    <lineage>
        <taxon>Eukaryota</taxon>
        <taxon>Fungi</taxon>
        <taxon>Dikarya</taxon>
        <taxon>Basidiomycota</taxon>
        <taxon>Ustilaginomycotina</taxon>
        <taxon>Ustilaginomycetes</taxon>
        <taxon>Violaceomycetales</taxon>
        <taxon>Violaceomycetaceae</taxon>
        <taxon>Violaceomyces</taxon>
    </lineage>
</organism>
<dbReference type="Proteomes" id="UP000245626">
    <property type="component" value="Unassembled WGS sequence"/>
</dbReference>
<name>A0ACD0NZD4_9BASI</name>
<protein>
    <submittedName>
        <fullName evidence="1">Uncharacterized protein</fullName>
    </submittedName>
</protein>
<evidence type="ECO:0000313" key="2">
    <source>
        <dbReference type="Proteomes" id="UP000245626"/>
    </source>
</evidence>
<evidence type="ECO:0000313" key="1">
    <source>
        <dbReference type="EMBL" id="PWN51205.1"/>
    </source>
</evidence>
<proteinExistence type="predicted"/>